<dbReference type="InterPro" id="IPR036568">
    <property type="entry name" value="GGCT-like_sf"/>
</dbReference>
<accession>A0A1C3HA31</accession>
<keyword evidence="1" id="KW-1133">Transmembrane helix</keyword>
<dbReference type="Pfam" id="PF06094">
    <property type="entry name" value="GGACT"/>
    <property type="match status" value="1"/>
</dbReference>
<dbReference type="SUPFAM" id="SSF110857">
    <property type="entry name" value="Gamma-glutamyl cyclotransferase-like"/>
    <property type="match status" value="1"/>
</dbReference>
<dbReference type="InterPro" id="IPR013024">
    <property type="entry name" value="GGCT-like"/>
</dbReference>
<dbReference type="AlphaFoldDB" id="A0A1C3HA31"/>
<sequence>MQSLFVYGTLGPGRPNAHIMEAIGGSWEEGSVGGSLLNEGWGAEMGYPGIVLDNSGNRVNGFLFRSANLVNHWPTLDAFEGEGYERVAVSVTTTGGETVDSFIYMLKKYEPPRRMSARRSTRRQLNFRLFCRATIGENFPMEPIVRKSRFLLVTLLCLCAAAVLYVMAYRALGHYLSDGEKAYPDISVEIR</sequence>
<feature type="transmembrane region" description="Helical" evidence="1">
    <location>
        <begin position="150"/>
        <end position="168"/>
    </location>
</feature>
<evidence type="ECO:0000259" key="2">
    <source>
        <dbReference type="Pfam" id="PF06094"/>
    </source>
</evidence>
<name>A0A1C3HA31_SERMA</name>
<dbReference type="CDD" id="cd06661">
    <property type="entry name" value="GGCT_like"/>
    <property type="match status" value="1"/>
</dbReference>
<keyword evidence="1" id="KW-0812">Transmembrane</keyword>
<dbReference type="InterPro" id="IPR009288">
    <property type="entry name" value="AIG2-like_dom"/>
</dbReference>
<gene>
    <name evidence="3" type="ORF">PWN146_00566</name>
</gene>
<proteinExistence type="predicted"/>
<evidence type="ECO:0000256" key="1">
    <source>
        <dbReference type="SAM" id="Phobius"/>
    </source>
</evidence>
<evidence type="ECO:0000313" key="3">
    <source>
        <dbReference type="EMBL" id="SAY41900.1"/>
    </source>
</evidence>
<keyword evidence="1" id="KW-0472">Membrane</keyword>
<reference evidence="3" key="1">
    <citation type="submission" date="2016-05" db="EMBL/GenBank/DDBJ databases">
        <authorList>
            <person name="Cock P.J.A."/>
            <person name="Cock P.J.A."/>
        </authorList>
    </citation>
    <scope>NUCLEOTIDE SEQUENCE</scope>
    <source>
        <strain evidence="3">PWN146_assembly</strain>
    </source>
</reference>
<protein>
    <submittedName>
        <fullName evidence="3">AIG2-like family protein</fullName>
    </submittedName>
</protein>
<dbReference type="EMBL" id="LT575490">
    <property type="protein sequence ID" value="SAY41900.1"/>
    <property type="molecule type" value="Genomic_DNA"/>
</dbReference>
<feature type="domain" description="Gamma-glutamylcyclotransferase AIG2-like" evidence="2">
    <location>
        <begin position="4"/>
        <end position="109"/>
    </location>
</feature>
<dbReference type="Gene3D" id="3.10.490.10">
    <property type="entry name" value="Gamma-glutamyl cyclotransferase-like"/>
    <property type="match status" value="1"/>
</dbReference>
<organism evidence="3">
    <name type="scientific">Serratia marcescens</name>
    <dbReference type="NCBI Taxonomy" id="615"/>
    <lineage>
        <taxon>Bacteria</taxon>
        <taxon>Pseudomonadati</taxon>
        <taxon>Pseudomonadota</taxon>
        <taxon>Gammaproteobacteria</taxon>
        <taxon>Enterobacterales</taxon>
        <taxon>Yersiniaceae</taxon>
        <taxon>Serratia</taxon>
    </lineage>
</organism>